<reference evidence="22 23" key="1">
    <citation type="submission" date="2019-06" db="EMBL/GenBank/DDBJ databases">
        <authorList>
            <person name="Lee I."/>
            <person name="Jang G.I."/>
            <person name="Hwang C.Y."/>
        </authorList>
    </citation>
    <scope>NUCLEOTIDE SEQUENCE [LARGE SCALE GENOMIC DNA]</scope>
    <source>
        <strain evidence="22 23">PAMC 28131</strain>
    </source>
</reference>
<dbReference type="Gene3D" id="3.30.420.10">
    <property type="entry name" value="Ribonuclease H-like superfamily/Ribonuclease H"/>
    <property type="match status" value="1"/>
</dbReference>
<comment type="cofactor">
    <cofactor evidence="19">
        <name>Mg(2+)</name>
        <dbReference type="ChEBI" id="CHEBI:18420"/>
    </cofactor>
    <cofactor evidence="19">
        <name>Mn(2+)</name>
        <dbReference type="ChEBI" id="CHEBI:29035"/>
    </cofactor>
    <text evidence="19">Binds 2 divalent metal cations. Magnesium or manganese.</text>
</comment>
<dbReference type="GO" id="GO:0046872">
    <property type="term" value="F:metal ion binding"/>
    <property type="evidence" value="ECO:0007669"/>
    <property type="project" value="UniProtKB-KW"/>
</dbReference>
<keyword evidence="23" id="KW-1185">Reference proteome</keyword>
<dbReference type="EMBL" id="VFSU01000012">
    <property type="protein sequence ID" value="TPE63293.1"/>
    <property type="molecule type" value="Genomic_DNA"/>
</dbReference>
<keyword evidence="10 20" id="KW-0269">Exonuclease</keyword>
<evidence type="ECO:0000256" key="4">
    <source>
        <dbReference type="ARBA" id="ARBA00022679"/>
    </source>
</evidence>
<evidence type="ECO:0000256" key="19">
    <source>
        <dbReference type="PIRSR" id="PIRSR606309-3"/>
    </source>
</evidence>
<feature type="active site" description="Proton acceptor" evidence="17">
    <location>
        <position position="150"/>
    </location>
</feature>
<dbReference type="EC" id="2.7.7.7" evidence="2 20"/>
<dbReference type="NCBIfam" id="TIGR01406">
    <property type="entry name" value="dnaQ_proteo"/>
    <property type="match status" value="1"/>
</dbReference>
<keyword evidence="9 20" id="KW-0378">Hydrolase</keyword>
<dbReference type="PANTHER" id="PTHR30231">
    <property type="entry name" value="DNA POLYMERASE III SUBUNIT EPSILON"/>
    <property type="match status" value="1"/>
</dbReference>
<dbReference type="AlphaFoldDB" id="A0A501XSG6"/>
<proteinExistence type="predicted"/>
<evidence type="ECO:0000256" key="15">
    <source>
        <dbReference type="ARBA" id="ARBA00026073"/>
    </source>
</evidence>
<evidence type="ECO:0000256" key="10">
    <source>
        <dbReference type="ARBA" id="ARBA00022839"/>
    </source>
</evidence>
<dbReference type="SUPFAM" id="SSF53098">
    <property type="entry name" value="Ribonuclease H-like"/>
    <property type="match status" value="1"/>
</dbReference>
<feature type="domain" description="Exonuclease" evidence="21">
    <location>
        <begin position="2"/>
        <end position="172"/>
    </location>
</feature>
<feature type="binding site" evidence="19">
    <location>
        <position position="7"/>
    </location>
    <ligand>
        <name>a divalent metal cation</name>
        <dbReference type="ChEBI" id="CHEBI:60240"/>
        <label>1</label>
        <note>catalytic</note>
    </ligand>
</feature>
<dbReference type="GO" id="GO:0045004">
    <property type="term" value="P:DNA replication proofreading"/>
    <property type="evidence" value="ECO:0007669"/>
    <property type="project" value="TreeGrafter"/>
</dbReference>
<evidence type="ECO:0000256" key="12">
    <source>
        <dbReference type="ARBA" id="ARBA00022932"/>
    </source>
</evidence>
<feature type="binding site" evidence="18">
    <location>
        <position position="57"/>
    </location>
    <ligand>
        <name>substrate</name>
    </ligand>
</feature>
<comment type="subunit">
    <text evidence="15 20">DNA polymerase III contains a core (composed of alpha, epsilon and theta chains) that associates with a tau subunit. This core dimerizes to form the POLIII' complex. PolIII' associates with the gamma complex (composed of gamma, delta, delta', psi and chi chains) and with the beta chain to form the complete DNA polymerase III complex.</text>
</comment>
<dbReference type="InterPro" id="IPR006054">
    <property type="entry name" value="DnaQ"/>
</dbReference>
<evidence type="ECO:0000256" key="3">
    <source>
        <dbReference type="ARBA" id="ARBA00020352"/>
    </source>
</evidence>
<dbReference type="NCBIfam" id="TIGR00573">
    <property type="entry name" value="dnaq"/>
    <property type="match status" value="1"/>
</dbReference>
<dbReference type="PANTHER" id="PTHR30231:SF41">
    <property type="entry name" value="DNA POLYMERASE III SUBUNIT EPSILON"/>
    <property type="match status" value="1"/>
</dbReference>
<keyword evidence="4 20" id="KW-0808">Transferase</keyword>
<comment type="function">
    <text evidence="14 20">DNA polymerase III is a complex, multichain enzyme responsible for most of the replicative synthesis in bacteria. The epsilon subunit contain the editing function and is a proofreading 3'-5' exonuclease.</text>
</comment>
<keyword evidence="11 19" id="KW-0460">Magnesium</keyword>
<evidence type="ECO:0000256" key="14">
    <source>
        <dbReference type="ARBA" id="ARBA00025483"/>
    </source>
</evidence>
<gene>
    <name evidence="20 22" type="primary">dnaQ</name>
    <name evidence="22" type="ORF">FJQ54_04040</name>
</gene>
<feature type="binding site" evidence="18">
    <location>
        <position position="52"/>
    </location>
    <ligand>
        <name>substrate</name>
    </ligand>
</feature>
<keyword evidence="12 20" id="KW-0239">DNA-directed DNA polymerase</keyword>
<dbReference type="InterPro" id="IPR006309">
    <property type="entry name" value="DnaQ_proteo"/>
</dbReference>
<feature type="binding site" evidence="19">
    <location>
        <position position="155"/>
    </location>
    <ligand>
        <name>a divalent metal cation</name>
        <dbReference type="ChEBI" id="CHEBI:60240"/>
        <label>1</label>
        <note>catalytic</note>
    </ligand>
</feature>
<evidence type="ECO:0000256" key="16">
    <source>
        <dbReference type="ARBA" id="ARBA00049244"/>
    </source>
</evidence>
<dbReference type="GO" id="GO:0003887">
    <property type="term" value="F:DNA-directed DNA polymerase activity"/>
    <property type="evidence" value="ECO:0007669"/>
    <property type="project" value="UniProtKB-KW"/>
</dbReference>
<evidence type="ECO:0000256" key="2">
    <source>
        <dbReference type="ARBA" id="ARBA00012417"/>
    </source>
</evidence>
<keyword evidence="7 20" id="KW-0540">Nuclease</keyword>
<feature type="binding site" evidence="18">
    <location>
        <position position="9"/>
    </location>
    <ligand>
        <name>substrate</name>
    </ligand>
</feature>
<feature type="binding site" evidence="18">
    <location>
        <position position="155"/>
    </location>
    <ligand>
        <name>substrate</name>
    </ligand>
</feature>
<dbReference type="FunFam" id="3.30.420.10:FF:000012">
    <property type="entry name" value="DNA polymerase III subunit epsilon"/>
    <property type="match status" value="1"/>
</dbReference>
<name>A0A501XSG6_9SPHN</name>
<comment type="cofactor">
    <cofactor evidence="1 20">
        <name>Mn(2+)</name>
        <dbReference type="ChEBI" id="CHEBI:29035"/>
    </cofactor>
</comment>
<accession>A0A501XSG6</accession>
<dbReference type="GO" id="GO:0005829">
    <property type="term" value="C:cytosol"/>
    <property type="evidence" value="ECO:0007669"/>
    <property type="project" value="TreeGrafter"/>
</dbReference>
<keyword evidence="5 20" id="KW-0548">Nucleotidyltransferase</keyword>
<dbReference type="CDD" id="cd06131">
    <property type="entry name" value="DNA_pol_III_epsilon_Ecoli_like"/>
    <property type="match status" value="1"/>
</dbReference>
<feature type="binding site" evidence="19">
    <location>
        <position position="9"/>
    </location>
    <ligand>
        <name>a divalent metal cation</name>
        <dbReference type="ChEBI" id="CHEBI:60240"/>
        <label>1</label>
        <note>catalytic</note>
    </ligand>
</feature>
<keyword evidence="13 19" id="KW-0464">Manganese</keyword>
<evidence type="ECO:0000256" key="6">
    <source>
        <dbReference type="ARBA" id="ARBA00022705"/>
    </source>
</evidence>
<keyword evidence="6 20" id="KW-0235">DNA replication</keyword>
<sequence>MREIVFDTETTGLDPRDGHRLVEFAGIELFERVPTGRHLHLYVNPGRSMPAEAQAVHGLSEDFLADKPRFAAVAAEILTFIEGATLIAHNAAFDMRFLNYELELCGRGAIGNALVVDTLELARKRFPGAKHSLDALCQRFGIDRSHRVLHGALIDAELLADVYVELTGGRQIGFDLAVTAEVQVDGPTKVWPRRQWAVPLAELEAHADFVGRMKEPLWLKHS</sequence>
<dbReference type="InterPro" id="IPR036397">
    <property type="entry name" value="RNaseH_sf"/>
</dbReference>
<dbReference type="OrthoDB" id="9804290at2"/>
<dbReference type="SMART" id="SM00479">
    <property type="entry name" value="EXOIII"/>
    <property type="match status" value="1"/>
</dbReference>
<evidence type="ECO:0000313" key="23">
    <source>
        <dbReference type="Proteomes" id="UP000319897"/>
    </source>
</evidence>
<feature type="binding site" evidence="18">
    <location>
        <position position="7"/>
    </location>
    <ligand>
        <name>substrate</name>
    </ligand>
</feature>
<evidence type="ECO:0000313" key="22">
    <source>
        <dbReference type="EMBL" id="TPE63293.1"/>
    </source>
</evidence>
<evidence type="ECO:0000256" key="8">
    <source>
        <dbReference type="ARBA" id="ARBA00022723"/>
    </source>
</evidence>
<evidence type="ECO:0000256" key="7">
    <source>
        <dbReference type="ARBA" id="ARBA00022722"/>
    </source>
</evidence>
<comment type="catalytic activity">
    <reaction evidence="16 20">
        <text>DNA(n) + a 2'-deoxyribonucleoside 5'-triphosphate = DNA(n+1) + diphosphate</text>
        <dbReference type="Rhea" id="RHEA:22508"/>
        <dbReference type="Rhea" id="RHEA-COMP:17339"/>
        <dbReference type="Rhea" id="RHEA-COMP:17340"/>
        <dbReference type="ChEBI" id="CHEBI:33019"/>
        <dbReference type="ChEBI" id="CHEBI:61560"/>
        <dbReference type="ChEBI" id="CHEBI:173112"/>
        <dbReference type="EC" id="2.7.7.7"/>
    </reaction>
</comment>
<comment type="caution">
    <text evidence="22">The sequence shown here is derived from an EMBL/GenBank/DDBJ whole genome shotgun (WGS) entry which is preliminary data.</text>
</comment>
<dbReference type="GO" id="GO:0003677">
    <property type="term" value="F:DNA binding"/>
    <property type="evidence" value="ECO:0007669"/>
    <property type="project" value="InterPro"/>
</dbReference>
<evidence type="ECO:0000256" key="20">
    <source>
        <dbReference type="RuleBase" id="RU364087"/>
    </source>
</evidence>
<dbReference type="InterPro" id="IPR012337">
    <property type="entry name" value="RNaseH-like_sf"/>
</dbReference>
<evidence type="ECO:0000256" key="5">
    <source>
        <dbReference type="ARBA" id="ARBA00022695"/>
    </source>
</evidence>
<dbReference type="GO" id="GO:0008408">
    <property type="term" value="F:3'-5' exonuclease activity"/>
    <property type="evidence" value="ECO:0007669"/>
    <property type="project" value="TreeGrafter"/>
</dbReference>
<organism evidence="22 23">
    <name type="scientific">Sandaracinobacter neustonicus</name>
    <dbReference type="NCBI Taxonomy" id="1715348"/>
    <lineage>
        <taxon>Bacteria</taxon>
        <taxon>Pseudomonadati</taxon>
        <taxon>Pseudomonadota</taxon>
        <taxon>Alphaproteobacteria</taxon>
        <taxon>Sphingomonadales</taxon>
        <taxon>Sphingosinicellaceae</taxon>
        <taxon>Sandaracinobacter</taxon>
    </lineage>
</organism>
<dbReference type="NCBIfam" id="NF004316">
    <property type="entry name" value="PRK05711.1"/>
    <property type="match status" value="1"/>
</dbReference>
<evidence type="ECO:0000256" key="1">
    <source>
        <dbReference type="ARBA" id="ARBA00001936"/>
    </source>
</evidence>
<evidence type="ECO:0000256" key="17">
    <source>
        <dbReference type="PIRSR" id="PIRSR606309-1"/>
    </source>
</evidence>
<evidence type="ECO:0000256" key="9">
    <source>
        <dbReference type="ARBA" id="ARBA00022801"/>
    </source>
</evidence>
<dbReference type="InterPro" id="IPR013520">
    <property type="entry name" value="Ribonucl_H"/>
</dbReference>
<evidence type="ECO:0000256" key="18">
    <source>
        <dbReference type="PIRSR" id="PIRSR606309-2"/>
    </source>
</evidence>
<dbReference type="Proteomes" id="UP000319897">
    <property type="component" value="Unassembled WGS sequence"/>
</dbReference>
<dbReference type="Pfam" id="PF00929">
    <property type="entry name" value="RNase_T"/>
    <property type="match status" value="1"/>
</dbReference>
<evidence type="ECO:0000256" key="13">
    <source>
        <dbReference type="ARBA" id="ARBA00023211"/>
    </source>
</evidence>
<keyword evidence="8 19" id="KW-0479">Metal-binding</keyword>
<protein>
    <recommendedName>
        <fullName evidence="3 20">DNA polymerase III subunit epsilon</fullName>
        <ecNumber evidence="2 20">2.7.7.7</ecNumber>
    </recommendedName>
</protein>
<evidence type="ECO:0000259" key="21">
    <source>
        <dbReference type="SMART" id="SM00479"/>
    </source>
</evidence>
<evidence type="ECO:0000256" key="11">
    <source>
        <dbReference type="ARBA" id="ARBA00022842"/>
    </source>
</evidence>